<keyword evidence="2" id="KW-1185">Reference proteome</keyword>
<protein>
    <submittedName>
        <fullName evidence="1">Uncharacterized protein</fullName>
    </submittedName>
</protein>
<comment type="caution">
    <text evidence="1">The sequence shown here is derived from an EMBL/GenBank/DDBJ whole genome shotgun (WGS) entry which is preliminary data.</text>
</comment>
<dbReference type="EMBL" id="CM056744">
    <property type="protein sequence ID" value="KAJ8667629.1"/>
    <property type="molecule type" value="Genomic_DNA"/>
</dbReference>
<gene>
    <name evidence="1" type="ORF">QAD02_009292</name>
</gene>
<name>A0ACC2N8U0_9HYME</name>
<sequence length="609" mass="69596">MSDSIENNENGGSLVRKEDKMAGVCLIKPEFIIEEPVQSLNQDKSKNPSTNGTVGTDSQDGEPPPKKSKENYKKNKPRGQNKNRSVPFKTLREHNLCPWIVDSTVDEAEKKCSNEKCTFIHDRAEYVKIKPEDIGADCPIFEITGRCPRGLACRFGSKHVTQDGFNIVDKEKHEEYLKLPTSVKNQISQEMIEKLRRYKYDFSKSEKITTKYNWKSKGKFDKTKNPQSTESNEKEGEKVGPILDTDEIKLRSSEKKTIEWKDKLMLAPLTTLGNLPFRRICKEFGADITCGEMALAPKLLQGTREEWALVKRHESEDIFGVQVAGNNPGVLTRCCQLLNDDTQIDFVDLNLGCPIDLIYKQGSGCGMLNRLNILEIVVKSAVDVLDVPFTIKTRTGISMDKPIAHKLMPKFRDWGAAMINIHGRSREQRYTKLANWDYIEQCAQVAAPVPVYGTGDILSYDDYQRIRSTYPTVQGVSIARGALIKPWIFQEIKEQKLIDFSSKERFDMLKKFTTYGLEHWGSDTRGVETTRRFMLEWISFLYRYVPVGILQDPPQRMNNRPPFYKGRDELETLMASANCADWIKLSEMLLGKVPDSFNFLPKHKANSWN</sequence>
<dbReference type="Proteomes" id="UP001239111">
    <property type="component" value="Chromosome 4"/>
</dbReference>
<evidence type="ECO:0000313" key="1">
    <source>
        <dbReference type="EMBL" id="KAJ8667629.1"/>
    </source>
</evidence>
<evidence type="ECO:0000313" key="2">
    <source>
        <dbReference type="Proteomes" id="UP001239111"/>
    </source>
</evidence>
<proteinExistence type="predicted"/>
<accession>A0ACC2N8U0</accession>
<reference evidence="1" key="1">
    <citation type="submission" date="2023-04" db="EMBL/GenBank/DDBJ databases">
        <title>A chromosome-level genome assembly of the parasitoid wasp Eretmocerus hayati.</title>
        <authorList>
            <person name="Zhong Y."/>
            <person name="Liu S."/>
            <person name="Liu Y."/>
        </authorList>
    </citation>
    <scope>NUCLEOTIDE SEQUENCE</scope>
    <source>
        <strain evidence="1">ZJU_SS_LIU_2023</strain>
    </source>
</reference>
<organism evidence="1 2">
    <name type="scientific">Eretmocerus hayati</name>
    <dbReference type="NCBI Taxonomy" id="131215"/>
    <lineage>
        <taxon>Eukaryota</taxon>
        <taxon>Metazoa</taxon>
        <taxon>Ecdysozoa</taxon>
        <taxon>Arthropoda</taxon>
        <taxon>Hexapoda</taxon>
        <taxon>Insecta</taxon>
        <taxon>Pterygota</taxon>
        <taxon>Neoptera</taxon>
        <taxon>Endopterygota</taxon>
        <taxon>Hymenoptera</taxon>
        <taxon>Apocrita</taxon>
        <taxon>Proctotrupomorpha</taxon>
        <taxon>Chalcidoidea</taxon>
        <taxon>Aphelinidae</taxon>
        <taxon>Aphelininae</taxon>
        <taxon>Eretmocerus</taxon>
    </lineage>
</organism>